<proteinExistence type="predicted"/>
<organism evidence="2 3">
    <name type="scientific">Terasakiella brassicae</name>
    <dbReference type="NCBI Taxonomy" id="1634917"/>
    <lineage>
        <taxon>Bacteria</taxon>
        <taxon>Pseudomonadati</taxon>
        <taxon>Pseudomonadota</taxon>
        <taxon>Alphaproteobacteria</taxon>
        <taxon>Rhodospirillales</taxon>
        <taxon>Terasakiellaceae</taxon>
        <taxon>Terasakiella</taxon>
    </lineage>
</organism>
<dbReference type="Proteomes" id="UP000632498">
    <property type="component" value="Unassembled WGS sequence"/>
</dbReference>
<dbReference type="PROSITE" id="PS51257">
    <property type="entry name" value="PROKAR_LIPOPROTEIN"/>
    <property type="match status" value="1"/>
</dbReference>
<dbReference type="EMBL" id="BMHV01000005">
    <property type="protein sequence ID" value="GGF57673.1"/>
    <property type="molecule type" value="Genomic_DNA"/>
</dbReference>
<dbReference type="RefSeq" id="WP_188662094.1">
    <property type="nucleotide sequence ID" value="NZ_BMHV01000005.1"/>
</dbReference>
<keyword evidence="3" id="KW-1185">Reference proteome</keyword>
<evidence type="ECO:0008006" key="4">
    <source>
        <dbReference type="Google" id="ProtNLM"/>
    </source>
</evidence>
<evidence type="ECO:0000313" key="2">
    <source>
        <dbReference type="EMBL" id="GGF57673.1"/>
    </source>
</evidence>
<gene>
    <name evidence="2" type="ORF">GCM10011332_08930</name>
</gene>
<evidence type="ECO:0000313" key="3">
    <source>
        <dbReference type="Proteomes" id="UP000632498"/>
    </source>
</evidence>
<keyword evidence="1" id="KW-0175">Coiled coil</keyword>
<reference evidence="2" key="1">
    <citation type="journal article" date="2014" name="Int. J. Syst. Evol. Microbiol.">
        <title>Complete genome sequence of Corynebacterium casei LMG S-19264T (=DSM 44701T), isolated from a smear-ripened cheese.</title>
        <authorList>
            <consortium name="US DOE Joint Genome Institute (JGI-PGF)"/>
            <person name="Walter F."/>
            <person name="Albersmeier A."/>
            <person name="Kalinowski J."/>
            <person name="Ruckert C."/>
        </authorList>
    </citation>
    <scope>NUCLEOTIDE SEQUENCE</scope>
    <source>
        <strain evidence="2">CGMCC 1.15254</strain>
    </source>
</reference>
<dbReference type="AlphaFoldDB" id="A0A917BT15"/>
<comment type="caution">
    <text evidence="2">The sequence shown here is derived from an EMBL/GenBank/DDBJ whole genome shotgun (WGS) entry which is preliminary data.</text>
</comment>
<evidence type="ECO:0000256" key="1">
    <source>
        <dbReference type="SAM" id="Coils"/>
    </source>
</evidence>
<reference evidence="2" key="2">
    <citation type="submission" date="2020-09" db="EMBL/GenBank/DDBJ databases">
        <authorList>
            <person name="Sun Q."/>
            <person name="Zhou Y."/>
        </authorList>
    </citation>
    <scope>NUCLEOTIDE SEQUENCE</scope>
    <source>
        <strain evidence="2">CGMCC 1.15254</strain>
    </source>
</reference>
<feature type="coiled-coil region" evidence="1">
    <location>
        <begin position="238"/>
        <end position="272"/>
    </location>
</feature>
<protein>
    <recommendedName>
        <fullName evidence="4">Lipoprotein</fullName>
    </recommendedName>
</protein>
<accession>A0A917BT15</accession>
<name>A0A917BT15_9PROT</name>
<sequence length="343" mass="39627">MRVGVLLALIVLTGCTTTKPEKFEMQSSAGNSGFVEIGLKENSRLGKGYFVLLESNSGRWTALSARREAHKVKWQKKGQEVLFVSENFKYVQPYFEKLTHFNSMTFNCDYFSDDDKVYSPCSSQFTDTNLTMSLAKNVIAIPFSWGTAVGSHQALDKEKILKAVEEANLFSFINDEMHRLEKVKDQQEIELAKIKKRRDYRRTFNEAKTSTDYTNFINRYQNYDPDLLVNQAIQLRDVALTKELEAEARRQAEAAEKERQRKQQRLEEQKRIERIKTFASTYRKSFKVGVETNCGPIVALNGDMVKIYAPVQGYGNEHWIHREKLYHPVVGCRFLNGRYIAPL</sequence>